<gene>
    <name evidence="12" type="ORF">Raf01_23860</name>
</gene>
<keyword evidence="4" id="KW-0874">Quinone</keyword>
<feature type="domain" description="Vitamin K epoxide reductase" evidence="11">
    <location>
        <begin position="19"/>
        <end position="155"/>
    </location>
</feature>
<evidence type="ECO:0000259" key="11">
    <source>
        <dbReference type="SMART" id="SM00756"/>
    </source>
</evidence>
<feature type="transmembrane region" description="Helical" evidence="10">
    <location>
        <begin position="109"/>
        <end position="127"/>
    </location>
</feature>
<sequence length="162" mass="17366">MSTTKSTGRPAVPEPAAPPRWPAFTTLVLTVLGLAVSVYLTIEHFTSSTTLACPETGVINCQKVTTSAESSIVGIPVALLGLIFFVVMLPLCVPAAWRSRRPELRWGRLAFTVIGIGFVFYLVYTELFTLDAVCLWCTAVHVITVLLFAVVAMATASTSTGD</sequence>
<evidence type="ECO:0000256" key="6">
    <source>
        <dbReference type="ARBA" id="ARBA00023002"/>
    </source>
</evidence>
<evidence type="ECO:0000256" key="1">
    <source>
        <dbReference type="ARBA" id="ARBA00004141"/>
    </source>
</evidence>
<proteinExistence type="inferred from homology"/>
<dbReference type="GO" id="GO:0048038">
    <property type="term" value="F:quinone binding"/>
    <property type="evidence" value="ECO:0007669"/>
    <property type="project" value="UniProtKB-KW"/>
</dbReference>
<keyword evidence="9" id="KW-0676">Redox-active center</keyword>
<evidence type="ECO:0000313" key="12">
    <source>
        <dbReference type="EMBL" id="GIH14214.1"/>
    </source>
</evidence>
<comment type="subcellular location">
    <subcellularLocation>
        <location evidence="1">Membrane</location>
        <topology evidence="1">Multi-pass membrane protein</topology>
    </subcellularLocation>
</comment>
<name>A0A8J3VPK7_9ACTN</name>
<comment type="caution">
    <text evidence="12">The sequence shown here is derived from an EMBL/GenBank/DDBJ whole genome shotgun (WGS) entry which is preliminary data.</text>
</comment>
<evidence type="ECO:0000313" key="13">
    <source>
        <dbReference type="Proteomes" id="UP000642748"/>
    </source>
</evidence>
<evidence type="ECO:0000256" key="2">
    <source>
        <dbReference type="ARBA" id="ARBA00006214"/>
    </source>
</evidence>
<reference evidence="12" key="1">
    <citation type="submission" date="2021-01" db="EMBL/GenBank/DDBJ databases">
        <title>Whole genome shotgun sequence of Rugosimonospora africana NBRC 104875.</title>
        <authorList>
            <person name="Komaki H."/>
            <person name="Tamura T."/>
        </authorList>
    </citation>
    <scope>NUCLEOTIDE SEQUENCE</scope>
    <source>
        <strain evidence="12">NBRC 104875</strain>
    </source>
</reference>
<keyword evidence="13" id="KW-1185">Reference proteome</keyword>
<keyword evidence="6" id="KW-0560">Oxidoreductase</keyword>
<dbReference type="AlphaFoldDB" id="A0A8J3VPK7"/>
<dbReference type="InterPro" id="IPR038354">
    <property type="entry name" value="VKOR_sf"/>
</dbReference>
<feature type="transmembrane region" description="Helical" evidence="10">
    <location>
        <begin position="133"/>
        <end position="156"/>
    </location>
</feature>
<dbReference type="InterPro" id="IPR012932">
    <property type="entry name" value="VKOR"/>
</dbReference>
<protein>
    <recommendedName>
        <fullName evidence="11">Vitamin K epoxide reductase domain-containing protein</fullName>
    </recommendedName>
</protein>
<dbReference type="CDD" id="cd12918">
    <property type="entry name" value="VKOR_arc"/>
    <property type="match status" value="1"/>
</dbReference>
<dbReference type="RefSeq" id="WP_203917867.1">
    <property type="nucleotide sequence ID" value="NZ_BONZ01000021.1"/>
</dbReference>
<dbReference type="PANTHER" id="PTHR34573">
    <property type="entry name" value="VKC DOMAIN-CONTAINING PROTEIN"/>
    <property type="match status" value="1"/>
</dbReference>
<feature type="transmembrane region" description="Helical" evidence="10">
    <location>
        <begin position="72"/>
        <end position="97"/>
    </location>
</feature>
<dbReference type="Pfam" id="PF07884">
    <property type="entry name" value="VKOR"/>
    <property type="match status" value="1"/>
</dbReference>
<dbReference type="Proteomes" id="UP000642748">
    <property type="component" value="Unassembled WGS sequence"/>
</dbReference>
<dbReference type="SMART" id="SM00756">
    <property type="entry name" value="VKc"/>
    <property type="match status" value="1"/>
</dbReference>
<evidence type="ECO:0000256" key="9">
    <source>
        <dbReference type="ARBA" id="ARBA00023284"/>
    </source>
</evidence>
<dbReference type="PANTHER" id="PTHR34573:SF1">
    <property type="entry name" value="VITAMIN K EPOXIDE REDUCTASE DOMAIN-CONTAINING PROTEIN"/>
    <property type="match status" value="1"/>
</dbReference>
<dbReference type="Gene3D" id="1.20.1440.130">
    <property type="entry name" value="VKOR domain"/>
    <property type="match status" value="1"/>
</dbReference>
<dbReference type="GO" id="GO:0016020">
    <property type="term" value="C:membrane"/>
    <property type="evidence" value="ECO:0007669"/>
    <property type="project" value="UniProtKB-SubCell"/>
</dbReference>
<keyword evidence="8" id="KW-1015">Disulfide bond</keyword>
<evidence type="ECO:0000256" key="3">
    <source>
        <dbReference type="ARBA" id="ARBA00022692"/>
    </source>
</evidence>
<organism evidence="12 13">
    <name type="scientific">Rugosimonospora africana</name>
    <dbReference type="NCBI Taxonomy" id="556532"/>
    <lineage>
        <taxon>Bacteria</taxon>
        <taxon>Bacillati</taxon>
        <taxon>Actinomycetota</taxon>
        <taxon>Actinomycetes</taxon>
        <taxon>Micromonosporales</taxon>
        <taxon>Micromonosporaceae</taxon>
        <taxon>Rugosimonospora</taxon>
    </lineage>
</organism>
<comment type="similarity">
    <text evidence="2">Belongs to the VKOR family.</text>
</comment>
<dbReference type="GO" id="GO:0016491">
    <property type="term" value="F:oxidoreductase activity"/>
    <property type="evidence" value="ECO:0007669"/>
    <property type="project" value="UniProtKB-KW"/>
</dbReference>
<keyword evidence="7 10" id="KW-0472">Membrane</keyword>
<keyword evidence="5 10" id="KW-1133">Transmembrane helix</keyword>
<evidence type="ECO:0000256" key="5">
    <source>
        <dbReference type="ARBA" id="ARBA00022989"/>
    </source>
</evidence>
<dbReference type="EMBL" id="BONZ01000021">
    <property type="protein sequence ID" value="GIH14214.1"/>
    <property type="molecule type" value="Genomic_DNA"/>
</dbReference>
<evidence type="ECO:0000256" key="4">
    <source>
        <dbReference type="ARBA" id="ARBA00022719"/>
    </source>
</evidence>
<evidence type="ECO:0000256" key="7">
    <source>
        <dbReference type="ARBA" id="ARBA00023136"/>
    </source>
</evidence>
<evidence type="ECO:0000256" key="10">
    <source>
        <dbReference type="SAM" id="Phobius"/>
    </source>
</evidence>
<keyword evidence="3 10" id="KW-0812">Transmembrane</keyword>
<accession>A0A8J3VPK7</accession>
<evidence type="ECO:0000256" key="8">
    <source>
        <dbReference type="ARBA" id="ARBA00023157"/>
    </source>
</evidence>
<feature type="transmembrane region" description="Helical" evidence="10">
    <location>
        <begin position="21"/>
        <end position="42"/>
    </location>
</feature>